<gene>
    <name evidence="1" type="ORF">Voc01_018050</name>
</gene>
<reference evidence="1" key="1">
    <citation type="submission" date="2021-01" db="EMBL/GenBank/DDBJ databases">
        <title>Whole genome shotgun sequence of Virgisporangium ochraceum NBRC 16418.</title>
        <authorList>
            <person name="Komaki H."/>
            <person name="Tamura T."/>
        </authorList>
    </citation>
    <scope>NUCLEOTIDE SEQUENCE</scope>
    <source>
        <strain evidence="1">NBRC 16418</strain>
    </source>
</reference>
<dbReference type="EMBL" id="BOPH01000021">
    <property type="protein sequence ID" value="GIJ66888.1"/>
    <property type="molecule type" value="Genomic_DNA"/>
</dbReference>
<dbReference type="Proteomes" id="UP000635606">
    <property type="component" value="Unassembled WGS sequence"/>
</dbReference>
<evidence type="ECO:0000313" key="1">
    <source>
        <dbReference type="EMBL" id="GIJ66888.1"/>
    </source>
</evidence>
<keyword evidence="2" id="KW-1185">Reference proteome</keyword>
<proteinExistence type="predicted"/>
<evidence type="ECO:0000313" key="2">
    <source>
        <dbReference type="Proteomes" id="UP000635606"/>
    </source>
</evidence>
<accession>A0A8J3ZPZ4</accession>
<sequence>MAKLCVASDCPTVYRTNRDTVVVQGYRVSADEIGLTLPQNETLVEIPPDLLALAARSII</sequence>
<organism evidence="1 2">
    <name type="scientific">Virgisporangium ochraceum</name>
    <dbReference type="NCBI Taxonomy" id="65505"/>
    <lineage>
        <taxon>Bacteria</taxon>
        <taxon>Bacillati</taxon>
        <taxon>Actinomycetota</taxon>
        <taxon>Actinomycetes</taxon>
        <taxon>Micromonosporales</taxon>
        <taxon>Micromonosporaceae</taxon>
        <taxon>Virgisporangium</taxon>
    </lineage>
</organism>
<comment type="caution">
    <text evidence="1">The sequence shown here is derived from an EMBL/GenBank/DDBJ whole genome shotgun (WGS) entry which is preliminary data.</text>
</comment>
<dbReference type="AlphaFoldDB" id="A0A8J3ZPZ4"/>
<name>A0A8J3ZPZ4_9ACTN</name>
<protein>
    <submittedName>
        <fullName evidence="1">Uncharacterized protein</fullName>
    </submittedName>
</protein>